<keyword evidence="1 4" id="KW-0808">Transferase</keyword>
<keyword evidence="5" id="KW-1185">Reference proteome</keyword>
<dbReference type="PROSITE" id="PS51186">
    <property type="entry name" value="GNAT"/>
    <property type="match status" value="1"/>
</dbReference>
<protein>
    <submittedName>
        <fullName evidence="4">Phosphinothricin acetyltransferase</fullName>
    </submittedName>
</protein>
<name>A0A0A3IWX5_9BACI</name>
<evidence type="ECO:0000313" key="4">
    <source>
        <dbReference type="EMBL" id="KGR87398.1"/>
    </source>
</evidence>
<keyword evidence="2" id="KW-0012">Acyltransferase</keyword>
<evidence type="ECO:0000256" key="2">
    <source>
        <dbReference type="ARBA" id="ARBA00023315"/>
    </source>
</evidence>
<dbReference type="GO" id="GO:0016747">
    <property type="term" value="F:acyltransferase activity, transferring groups other than amino-acyl groups"/>
    <property type="evidence" value="ECO:0007669"/>
    <property type="project" value="InterPro"/>
</dbReference>
<dbReference type="Proteomes" id="UP000030437">
    <property type="component" value="Unassembled WGS sequence"/>
</dbReference>
<dbReference type="STRING" id="1220589.CD32_03630"/>
<evidence type="ECO:0000259" key="3">
    <source>
        <dbReference type="PROSITE" id="PS51186"/>
    </source>
</evidence>
<accession>A0A0A3IWX5</accession>
<dbReference type="CDD" id="cd04301">
    <property type="entry name" value="NAT_SF"/>
    <property type="match status" value="1"/>
</dbReference>
<dbReference type="AlphaFoldDB" id="A0A0A3IWX5"/>
<dbReference type="Gene3D" id="3.40.630.30">
    <property type="match status" value="1"/>
</dbReference>
<sequence length="161" mass="18989">MIRQATHEDIADILEIFNYNIRHSTAVYLYEEQTLEERMEWFEAKMNAGEPVLVYEVDGKVGGYATYGKFRAYIAYQYTIENSVYVHEDFQRRGIAKALMIQLIEEAKRQHYKTMIACIDASNDGSKHMHEKLGFTYKGTLEEVGYKFDKWLNLDMYQLKL</sequence>
<organism evidence="4 5">
    <name type="scientific">Lysinibacillus odysseyi 34hs-1 = NBRC 100172</name>
    <dbReference type="NCBI Taxonomy" id="1220589"/>
    <lineage>
        <taxon>Bacteria</taxon>
        <taxon>Bacillati</taxon>
        <taxon>Bacillota</taxon>
        <taxon>Bacilli</taxon>
        <taxon>Bacillales</taxon>
        <taxon>Bacillaceae</taxon>
        <taxon>Lysinibacillus</taxon>
    </lineage>
</organism>
<comment type="caution">
    <text evidence="4">The sequence shown here is derived from an EMBL/GenBank/DDBJ whole genome shotgun (WGS) entry which is preliminary data.</text>
</comment>
<feature type="domain" description="N-acetyltransferase" evidence="3">
    <location>
        <begin position="1"/>
        <end position="157"/>
    </location>
</feature>
<dbReference type="EMBL" id="JPVP01000047">
    <property type="protein sequence ID" value="KGR87398.1"/>
    <property type="molecule type" value="Genomic_DNA"/>
</dbReference>
<reference evidence="4 5" key="1">
    <citation type="submission" date="2014-02" db="EMBL/GenBank/DDBJ databases">
        <title>Draft genome sequence of Lysinibacillus odysseyi NBRC 100172.</title>
        <authorList>
            <person name="Zhang F."/>
            <person name="Wang G."/>
            <person name="Zhang L."/>
        </authorList>
    </citation>
    <scope>NUCLEOTIDE SEQUENCE [LARGE SCALE GENOMIC DNA]</scope>
    <source>
        <strain evidence="4 5">NBRC 100172</strain>
    </source>
</reference>
<proteinExistence type="predicted"/>
<dbReference type="OrthoDB" id="9798006at2"/>
<dbReference type="InterPro" id="IPR016181">
    <property type="entry name" value="Acyl_CoA_acyltransferase"/>
</dbReference>
<dbReference type="eggNOG" id="COG1247">
    <property type="taxonomic scope" value="Bacteria"/>
</dbReference>
<dbReference type="InterPro" id="IPR000182">
    <property type="entry name" value="GNAT_dom"/>
</dbReference>
<evidence type="ECO:0000256" key="1">
    <source>
        <dbReference type="ARBA" id="ARBA00022679"/>
    </source>
</evidence>
<gene>
    <name evidence="4" type="ORF">CD32_03630</name>
</gene>
<dbReference type="PANTHER" id="PTHR43072:SF23">
    <property type="entry name" value="UPF0039 PROTEIN C11D3.02C"/>
    <property type="match status" value="1"/>
</dbReference>
<dbReference type="RefSeq" id="WP_036151333.1">
    <property type="nucleotide sequence ID" value="NZ_AVCX01000016.1"/>
</dbReference>
<dbReference type="PANTHER" id="PTHR43072">
    <property type="entry name" value="N-ACETYLTRANSFERASE"/>
    <property type="match status" value="1"/>
</dbReference>
<evidence type="ECO:0000313" key="5">
    <source>
        <dbReference type="Proteomes" id="UP000030437"/>
    </source>
</evidence>
<dbReference type="Pfam" id="PF00583">
    <property type="entry name" value="Acetyltransf_1"/>
    <property type="match status" value="1"/>
</dbReference>
<dbReference type="SUPFAM" id="SSF55729">
    <property type="entry name" value="Acyl-CoA N-acyltransferases (Nat)"/>
    <property type="match status" value="1"/>
</dbReference>